<dbReference type="Proteomes" id="UP001172155">
    <property type="component" value="Unassembled WGS sequence"/>
</dbReference>
<evidence type="ECO:0000313" key="2">
    <source>
        <dbReference type="EMBL" id="KAK0740492.1"/>
    </source>
</evidence>
<keyword evidence="3" id="KW-1185">Reference proteome</keyword>
<accession>A0AA40JZI3</accession>
<keyword evidence="1" id="KW-0472">Membrane</keyword>
<dbReference type="EMBL" id="JAUKUD010000006">
    <property type="protein sequence ID" value="KAK0740492.1"/>
    <property type="molecule type" value="Genomic_DNA"/>
</dbReference>
<evidence type="ECO:0000256" key="1">
    <source>
        <dbReference type="SAM" id="Phobius"/>
    </source>
</evidence>
<dbReference type="AlphaFoldDB" id="A0AA40JZI3"/>
<proteinExistence type="predicted"/>
<feature type="non-terminal residue" evidence="2">
    <location>
        <position position="124"/>
    </location>
</feature>
<name>A0AA40JZI3_9PEZI</name>
<reference evidence="2" key="1">
    <citation type="submission" date="2023-06" db="EMBL/GenBank/DDBJ databases">
        <title>Genome-scale phylogeny and comparative genomics of the fungal order Sordariales.</title>
        <authorList>
            <consortium name="Lawrence Berkeley National Laboratory"/>
            <person name="Hensen N."/>
            <person name="Bonometti L."/>
            <person name="Westerberg I."/>
            <person name="Brannstrom I.O."/>
            <person name="Guillou S."/>
            <person name="Cros-Aarteil S."/>
            <person name="Calhoun S."/>
            <person name="Haridas S."/>
            <person name="Kuo A."/>
            <person name="Mondo S."/>
            <person name="Pangilinan J."/>
            <person name="Riley R."/>
            <person name="LaButti K."/>
            <person name="Andreopoulos B."/>
            <person name="Lipzen A."/>
            <person name="Chen C."/>
            <person name="Yanf M."/>
            <person name="Daum C."/>
            <person name="Ng V."/>
            <person name="Clum A."/>
            <person name="Steindorff A."/>
            <person name="Ohm R."/>
            <person name="Martin F."/>
            <person name="Silar P."/>
            <person name="Natvig D."/>
            <person name="Lalanne C."/>
            <person name="Gautier V."/>
            <person name="Ament-velasquez S.L."/>
            <person name="Kruys A."/>
            <person name="Hutchinson M.I."/>
            <person name="Powell A.J."/>
            <person name="Barry K."/>
            <person name="Miller A.N."/>
            <person name="Grigoriev I.V."/>
            <person name="Debuchy R."/>
            <person name="Gladieux P."/>
            <person name="Thoren M.H."/>
            <person name="Johannesson H."/>
        </authorList>
    </citation>
    <scope>NUCLEOTIDE SEQUENCE</scope>
    <source>
        <strain evidence="2">SMH3187-1</strain>
    </source>
</reference>
<feature type="non-terminal residue" evidence="2">
    <location>
        <position position="1"/>
    </location>
</feature>
<keyword evidence="1" id="KW-0812">Transmembrane</keyword>
<gene>
    <name evidence="2" type="ORF">B0T18DRAFT_418085</name>
</gene>
<evidence type="ECO:0000313" key="3">
    <source>
        <dbReference type="Proteomes" id="UP001172155"/>
    </source>
</evidence>
<protein>
    <submittedName>
        <fullName evidence="2">Uncharacterized protein</fullName>
    </submittedName>
</protein>
<comment type="caution">
    <text evidence="2">The sequence shown here is derived from an EMBL/GenBank/DDBJ whole genome shotgun (WGS) entry which is preliminary data.</text>
</comment>
<organism evidence="2 3">
    <name type="scientific">Schizothecium vesticola</name>
    <dbReference type="NCBI Taxonomy" id="314040"/>
    <lineage>
        <taxon>Eukaryota</taxon>
        <taxon>Fungi</taxon>
        <taxon>Dikarya</taxon>
        <taxon>Ascomycota</taxon>
        <taxon>Pezizomycotina</taxon>
        <taxon>Sordariomycetes</taxon>
        <taxon>Sordariomycetidae</taxon>
        <taxon>Sordariales</taxon>
        <taxon>Schizotheciaceae</taxon>
        <taxon>Schizothecium</taxon>
    </lineage>
</organism>
<keyword evidence="1" id="KW-1133">Transmembrane helix</keyword>
<feature type="transmembrane region" description="Helical" evidence="1">
    <location>
        <begin position="51"/>
        <end position="71"/>
    </location>
</feature>
<feature type="transmembrane region" description="Helical" evidence="1">
    <location>
        <begin position="20"/>
        <end position="39"/>
    </location>
</feature>
<sequence length="124" mass="14012">MGWDGTDETDGRIPRRFIPFPLSGCIVCLVLRVFFLSFWGHRPHVSVPVLLFLPSFFPLGNGYGYLTLYVFRVLVLRGVVENFSPPVVACRLPFADLVIVVVTHTHTHTHIHHIHTHAAFPAKV</sequence>